<sequence length="186" mass="21486">MKNILIVIVMVFLSSSNKETPTKNHTGLIATSKNVETTKNYNPEIITETIKINDEELRSDLYKGTLNSNIKISLYLKEQEYACGGSTFFYAMYKYENQDKWILLDVTTNREQNNYCMIERNFSGVLFLKETSTTLNGKWISPDTSKQFKVELKSEELDIKFAKDHTAVETLDEILFDDLLYNANDC</sequence>
<accession>A0A1G8CU26</accession>
<reference evidence="2" key="1">
    <citation type="submission" date="2016-10" db="EMBL/GenBank/DDBJ databases">
        <authorList>
            <person name="Varghese N."/>
            <person name="Submissions S."/>
        </authorList>
    </citation>
    <scope>NUCLEOTIDE SEQUENCE [LARGE SCALE GENOMIC DNA]</scope>
    <source>
        <strain evidence="2">DSM 15363</strain>
    </source>
</reference>
<dbReference type="EMBL" id="FNCZ01000003">
    <property type="protein sequence ID" value="SDH48948.1"/>
    <property type="molecule type" value="Genomic_DNA"/>
</dbReference>
<dbReference type="OrthoDB" id="6025292at2"/>
<evidence type="ECO:0000313" key="2">
    <source>
        <dbReference type="Proteomes" id="UP000199492"/>
    </source>
</evidence>
<proteinExistence type="predicted"/>
<dbReference type="AlphaFoldDB" id="A0A1G8CU26"/>
<dbReference type="RefSeq" id="WP_092467364.1">
    <property type="nucleotide sequence ID" value="NZ_FNCZ01000003.1"/>
</dbReference>
<keyword evidence="2" id="KW-1185">Reference proteome</keyword>
<dbReference type="Proteomes" id="UP000199492">
    <property type="component" value="Unassembled WGS sequence"/>
</dbReference>
<evidence type="ECO:0000313" key="1">
    <source>
        <dbReference type="EMBL" id="SDH48948.1"/>
    </source>
</evidence>
<organism evidence="1 2">
    <name type="scientific">Winogradskyella thalassocola</name>
    <dbReference type="NCBI Taxonomy" id="262004"/>
    <lineage>
        <taxon>Bacteria</taxon>
        <taxon>Pseudomonadati</taxon>
        <taxon>Bacteroidota</taxon>
        <taxon>Flavobacteriia</taxon>
        <taxon>Flavobacteriales</taxon>
        <taxon>Flavobacteriaceae</taxon>
        <taxon>Winogradskyella</taxon>
    </lineage>
</organism>
<dbReference type="STRING" id="262004.SAMN04489796_10348"/>
<name>A0A1G8CU26_9FLAO</name>
<gene>
    <name evidence="1" type="ORF">SAMN04489796_10348</name>
</gene>
<protein>
    <submittedName>
        <fullName evidence="1">Uncharacterized protein</fullName>
    </submittedName>
</protein>